<dbReference type="GO" id="GO:0000286">
    <property type="term" value="F:alanine dehydrogenase activity"/>
    <property type="evidence" value="ECO:0007669"/>
    <property type="project" value="UniProtKB-UniRule"/>
</dbReference>
<sequence length="368" mass="37872">MRIGIPTEVKNNEHRVAATPTLVAELVGRGHTVQVQAGAGVEAGISDAEFAAAGAQLVAEAAEVWGQAELVLKVKEPIASEYGFLRQDLTLFTYLHLAADEPLTDALLASGCRAIAYETVQAADGSLPLLRPMSEIAGRLATIVGTYHCLQPLGGGGQLLPGVAGTPRGKVVVLGAGVAGQNAVALAVGLRAEVTVLDIDVAKLRQLEAQYPGQVTTLVSSAPTIAQAVADADIIIGTVLVPGARAPQLVTDEMVAGLRPGTVLVDVAIDQGGCFAHSHPTTHSEPTYRVHDALYYCVANMPGAVPRTSTTALTNATLPYALQLADQGVAEAVRACPALAEGVNTWDGLLVSAPVAAAFGRPVSELPR</sequence>
<keyword evidence="15" id="KW-1185">Reference proteome</keyword>
<dbReference type="SMART" id="SM01003">
    <property type="entry name" value="AlaDh_PNT_N"/>
    <property type="match status" value="1"/>
</dbReference>
<reference evidence="15" key="1">
    <citation type="submission" date="2016-12" db="EMBL/GenBank/DDBJ databases">
        <authorList>
            <person name="Meng X."/>
        </authorList>
    </citation>
    <scope>NUCLEOTIDE SEQUENCE [LARGE SCALE GENOMIC DNA]</scope>
    <source>
        <strain evidence="15">DSM 20732</strain>
    </source>
</reference>
<dbReference type="RefSeq" id="WP_073824342.1">
    <property type="nucleotide sequence ID" value="NZ_MQVS01000005.1"/>
</dbReference>
<evidence type="ECO:0000256" key="7">
    <source>
        <dbReference type="ARBA" id="ARBA00072341"/>
    </source>
</evidence>
<feature type="binding site" evidence="11">
    <location>
        <position position="203"/>
    </location>
    <ligand>
        <name>NAD(+)</name>
        <dbReference type="ChEBI" id="CHEBI:57540"/>
    </ligand>
</feature>
<comment type="subunit">
    <text evidence="6">Homohexamer. Trimer of dimers.</text>
</comment>
<comment type="function">
    <text evidence="8">Catalyzes the reversible reductive amination of pyruvate to L-alanine.</text>
</comment>
<evidence type="ECO:0000313" key="15">
    <source>
        <dbReference type="Proteomes" id="UP000185612"/>
    </source>
</evidence>
<feature type="active site" description="Proton donor/acceptor" evidence="9">
    <location>
        <position position="270"/>
    </location>
</feature>
<feature type="binding site" evidence="11">
    <location>
        <position position="198"/>
    </location>
    <ligand>
        <name>NAD(+)</name>
        <dbReference type="ChEBI" id="CHEBI:57540"/>
    </ligand>
</feature>
<feature type="domain" description="Alanine dehydrogenase/pyridine nucleotide transhydrogenase NAD(H)-binding" evidence="12">
    <location>
        <begin position="149"/>
        <end position="297"/>
    </location>
</feature>
<evidence type="ECO:0000313" key="14">
    <source>
        <dbReference type="EMBL" id="OKL51751.1"/>
    </source>
</evidence>
<dbReference type="Proteomes" id="UP000185612">
    <property type="component" value="Unassembled WGS sequence"/>
</dbReference>
<dbReference type="SUPFAM" id="SSF52283">
    <property type="entry name" value="Formate/glycerate dehydrogenase catalytic domain-like"/>
    <property type="match status" value="1"/>
</dbReference>
<comment type="pathway">
    <text evidence="1 8">Amino-acid degradation; L-alanine degradation via dehydrogenase pathway; NH(3) and pyruvate from L-alanine: step 1/1.</text>
</comment>
<feature type="binding site" evidence="11">
    <location>
        <begin position="267"/>
        <end position="270"/>
    </location>
    <ligand>
        <name>NAD(+)</name>
        <dbReference type="ChEBI" id="CHEBI:57540"/>
    </ligand>
</feature>
<evidence type="ECO:0000259" key="12">
    <source>
        <dbReference type="SMART" id="SM01002"/>
    </source>
</evidence>
<feature type="binding site" evidence="11">
    <location>
        <begin position="239"/>
        <end position="240"/>
    </location>
    <ligand>
        <name>NAD(+)</name>
        <dbReference type="ChEBI" id="CHEBI:57540"/>
    </ligand>
</feature>
<organism evidence="14 15">
    <name type="scientific">Buchananella hordeovulneris</name>
    <dbReference type="NCBI Taxonomy" id="52770"/>
    <lineage>
        <taxon>Bacteria</taxon>
        <taxon>Bacillati</taxon>
        <taxon>Actinomycetota</taxon>
        <taxon>Actinomycetes</taxon>
        <taxon>Actinomycetales</taxon>
        <taxon>Actinomycetaceae</taxon>
        <taxon>Buchananella</taxon>
    </lineage>
</organism>
<dbReference type="Pfam" id="PF05222">
    <property type="entry name" value="AlaDh_PNT_N"/>
    <property type="match status" value="1"/>
</dbReference>
<evidence type="ECO:0000256" key="5">
    <source>
        <dbReference type="ARBA" id="ARBA00023027"/>
    </source>
</evidence>
<gene>
    <name evidence="14" type="ORF">BSZ40_06270</name>
</gene>
<dbReference type="InterPro" id="IPR036291">
    <property type="entry name" value="NAD(P)-bd_dom_sf"/>
</dbReference>
<evidence type="ECO:0000256" key="6">
    <source>
        <dbReference type="ARBA" id="ARBA00065528"/>
    </source>
</evidence>
<feature type="binding site" evidence="11">
    <location>
        <position position="134"/>
    </location>
    <ligand>
        <name>NAD(+)</name>
        <dbReference type="ChEBI" id="CHEBI:57540"/>
    </ligand>
</feature>
<dbReference type="PIRSF" id="PIRSF000183">
    <property type="entry name" value="Alanine_dh"/>
    <property type="match status" value="1"/>
</dbReference>
<dbReference type="InterPro" id="IPR008141">
    <property type="entry name" value="Ala_DH"/>
</dbReference>
<dbReference type="InParanoid" id="A0A1Q5PVX5"/>
<evidence type="ECO:0000256" key="8">
    <source>
        <dbReference type="PIRNR" id="PIRNR000183"/>
    </source>
</evidence>
<name>A0A1Q5PVX5_9ACTO</name>
<dbReference type="OrthoDB" id="9804592at2"/>
<dbReference type="InterPro" id="IPR007886">
    <property type="entry name" value="AlaDH/PNT_N"/>
</dbReference>
<proteinExistence type="inferred from homology"/>
<dbReference type="SMART" id="SM01002">
    <property type="entry name" value="AlaDh_PNT_C"/>
    <property type="match status" value="1"/>
</dbReference>
<dbReference type="GO" id="GO:0005886">
    <property type="term" value="C:plasma membrane"/>
    <property type="evidence" value="ECO:0007669"/>
    <property type="project" value="TreeGrafter"/>
</dbReference>
<dbReference type="FunCoup" id="A0A1Q5PVX5">
    <property type="interactions" value="6"/>
</dbReference>
<dbReference type="CDD" id="cd05305">
    <property type="entry name" value="L-AlaDH"/>
    <property type="match status" value="1"/>
</dbReference>
<dbReference type="STRING" id="52770.BSZ40_06270"/>
<evidence type="ECO:0000256" key="10">
    <source>
        <dbReference type="PIRSR" id="PIRSR000183-2"/>
    </source>
</evidence>
<dbReference type="AlphaFoldDB" id="A0A1Q5PVX5"/>
<dbReference type="Pfam" id="PF01262">
    <property type="entry name" value="AlaDh_PNT_C"/>
    <property type="match status" value="1"/>
</dbReference>
<evidence type="ECO:0000256" key="9">
    <source>
        <dbReference type="PIRSR" id="PIRSR000183-1"/>
    </source>
</evidence>
<keyword evidence="4 8" id="KW-0560">Oxidoreductase</keyword>
<evidence type="ECO:0000256" key="4">
    <source>
        <dbReference type="ARBA" id="ARBA00023002"/>
    </source>
</evidence>
<feature type="domain" description="Alanine dehydrogenase/pyridine nucleotide transhydrogenase N-terminal" evidence="13">
    <location>
        <begin position="4"/>
        <end position="137"/>
    </location>
</feature>
<protein>
    <recommendedName>
        <fullName evidence="7 8">Alanine dehydrogenase</fullName>
        <ecNumber evidence="3 8">1.4.1.1</ecNumber>
    </recommendedName>
</protein>
<comment type="similarity">
    <text evidence="2 8">Belongs to the AlaDH/PNT family.</text>
</comment>
<dbReference type="GO" id="GO:0042853">
    <property type="term" value="P:L-alanine catabolic process"/>
    <property type="evidence" value="ECO:0007669"/>
    <property type="project" value="UniProtKB-UniPathway"/>
</dbReference>
<feature type="active site" description="Proton donor/acceptor" evidence="9">
    <location>
        <position position="96"/>
    </location>
</feature>
<evidence type="ECO:0000259" key="13">
    <source>
        <dbReference type="SMART" id="SM01003"/>
    </source>
</evidence>
<keyword evidence="5 8" id="KW-0520">NAD</keyword>
<evidence type="ECO:0000256" key="11">
    <source>
        <dbReference type="PIRSR" id="PIRSR000183-3"/>
    </source>
</evidence>
<dbReference type="EMBL" id="MQVS01000005">
    <property type="protein sequence ID" value="OKL51751.1"/>
    <property type="molecule type" value="Genomic_DNA"/>
</dbReference>
<dbReference type="GO" id="GO:0000166">
    <property type="term" value="F:nucleotide binding"/>
    <property type="evidence" value="ECO:0007669"/>
    <property type="project" value="UniProtKB-KW"/>
</dbReference>
<comment type="caution">
    <text evidence="14">The sequence shown here is derived from an EMBL/GenBank/DDBJ whole genome shotgun (WGS) entry which is preliminary data.</text>
</comment>
<keyword evidence="11" id="KW-0547">Nucleotide-binding</keyword>
<dbReference type="InterPro" id="IPR007698">
    <property type="entry name" value="AlaDH/PNT_NAD(H)-bd"/>
</dbReference>
<evidence type="ECO:0000256" key="1">
    <source>
        <dbReference type="ARBA" id="ARBA00005206"/>
    </source>
</evidence>
<dbReference type="FunFam" id="3.40.50.720:FF:000049">
    <property type="entry name" value="Alanine dehydrogenase"/>
    <property type="match status" value="1"/>
</dbReference>
<feature type="binding site" evidence="10">
    <location>
        <position position="15"/>
    </location>
    <ligand>
        <name>substrate</name>
    </ligand>
</feature>
<dbReference type="NCBIfam" id="TIGR00518">
    <property type="entry name" value="alaDH"/>
    <property type="match status" value="1"/>
</dbReference>
<dbReference type="PANTHER" id="PTHR42795">
    <property type="entry name" value="ALANINE DEHYDROGENASE"/>
    <property type="match status" value="1"/>
</dbReference>
<feature type="binding site" evidence="11">
    <location>
        <begin position="298"/>
        <end position="301"/>
    </location>
    <ligand>
        <name>NAD(+)</name>
        <dbReference type="ChEBI" id="CHEBI:57540"/>
    </ligand>
</feature>
<feature type="binding site" evidence="11">
    <location>
        <position position="220"/>
    </location>
    <ligand>
        <name>NAD(+)</name>
        <dbReference type="ChEBI" id="CHEBI:57540"/>
    </ligand>
</feature>
<dbReference type="Gene3D" id="3.40.50.720">
    <property type="entry name" value="NAD(P)-binding Rossmann-like Domain"/>
    <property type="match status" value="2"/>
</dbReference>
<accession>A0A1Q5PVX5</accession>
<dbReference type="EC" id="1.4.1.1" evidence="3 8"/>
<evidence type="ECO:0000256" key="2">
    <source>
        <dbReference type="ARBA" id="ARBA00005689"/>
    </source>
</evidence>
<dbReference type="SUPFAM" id="SSF51735">
    <property type="entry name" value="NAD(P)-binding Rossmann-fold domains"/>
    <property type="match status" value="1"/>
</dbReference>
<dbReference type="PANTHER" id="PTHR42795:SF1">
    <property type="entry name" value="ALANINE DEHYDROGENASE"/>
    <property type="match status" value="1"/>
</dbReference>
<feature type="binding site" evidence="10">
    <location>
        <position position="75"/>
    </location>
    <ligand>
        <name>substrate</name>
    </ligand>
</feature>
<dbReference type="UniPathway" id="UPA00527">
    <property type="reaction ID" value="UER00585"/>
</dbReference>
<comment type="catalytic activity">
    <reaction evidence="8">
        <text>L-alanine + NAD(+) + H2O = pyruvate + NH4(+) + NADH + H(+)</text>
        <dbReference type="Rhea" id="RHEA:18405"/>
        <dbReference type="ChEBI" id="CHEBI:15361"/>
        <dbReference type="ChEBI" id="CHEBI:15377"/>
        <dbReference type="ChEBI" id="CHEBI:15378"/>
        <dbReference type="ChEBI" id="CHEBI:28938"/>
        <dbReference type="ChEBI" id="CHEBI:57540"/>
        <dbReference type="ChEBI" id="CHEBI:57945"/>
        <dbReference type="ChEBI" id="CHEBI:57972"/>
        <dbReference type="EC" id="1.4.1.1"/>
    </reaction>
</comment>
<evidence type="ECO:0000256" key="3">
    <source>
        <dbReference type="ARBA" id="ARBA00012897"/>
    </source>
</evidence>